<keyword evidence="3" id="KW-1185">Reference proteome</keyword>
<dbReference type="Proteomes" id="UP001396334">
    <property type="component" value="Unassembled WGS sequence"/>
</dbReference>
<feature type="region of interest" description="Disordered" evidence="1">
    <location>
        <begin position="67"/>
        <end position="89"/>
    </location>
</feature>
<comment type="caution">
    <text evidence="2">The sequence shown here is derived from an EMBL/GenBank/DDBJ whole genome shotgun (WGS) entry which is preliminary data.</text>
</comment>
<sequence>MAAFDKSAPEISEADYENPNVANAQPGLLLPVDDVRGRPPDNSKGAPIVAVPVTAASTVSFRDMLVGSKQGQSREPLSTTNNDADTSVREMAVVPPAKKFGPWMHVTNRCQRRGVISNLVSGGFVTEDGSLASDSIHDVGVIQGEGRKESEQVWVSEKAGGSMQNDIRARTMVGMKSQGINKFANKNGGGSTSIVSTEPSVRGLNTARKVAVLNGDENGGDNSGDGSAIGKQVASKDGVVAVICSLNPEKHTVIKVVS</sequence>
<name>A0ABR2Q8F2_9ROSI</name>
<proteinExistence type="predicted"/>
<feature type="compositionally biased region" description="Polar residues" evidence="1">
    <location>
        <begin position="69"/>
        <end position="85"/>
    </location>
</feature>
<dbReference type="EMBL" id="JBBPBN010000043">
    <property type="protein sequence ID" value="KAK8996766.1"/>
    <property type="molecule type" value="Genomic_DNA"/>
</dbReference>
<feature type="region of interest" description="Disordered" evidence="1">
    <location>
        <begin position="1"/>
        <end position="49"/>
    </location>
</feature>
<evidence type="ECO:0000256" key="1">
    <source>
        <dbReference type="SAM" id="MobiDB-lite"/>
    </source>
</evidence>
<accession>A0ABR2Q8F2</accession>
<protein>
    <submittedName>
        <fullName evidence="2">Uncharacterized protein</fullName>
    </submittedName>
</protein>
<evidence type="ECO:0000313" key="2">
    <source>
        <dbReference type="EMBL" id="KAK8996766.1"/>
    </source>
</evidence>
<reference evidence="2 3" key="1">
    <citation type="journal article" date="2024" name="G3 (Bethesda)">
        <title>Genome assembly of Hibiscus sabdariffa L. provides insights into metabolisms of medicinal natural products.</title>
        <authorList>
            <person name="Kim T."/>
        </authorList>
    </citation>
    <scope>NUCLEOTIDE SEQUENCE [LARGE SCALE GENOMIC DNA]</scope>
    <source>
        <strain evidence="2">TK-2024</strain>
        <tissue evidence="2">Old leaves</tissue>
    </source>
</reference>
<gene>
    <name evidence="2" type="ORF">V6N11_020265</name>
</gene>
<evidence type="ECO:0000313" key="3">
    <source>
        <dbReference type="Proteomes" id="UP001396334"/>
    </source>
</evidence>
<organism evidence="2 3">
    <name type="scientific">Hibiscus sabdariffa</name>
    <name type="common">roselle</name>
    <dbReference type="NCBI Taxonomy" id="183260"/>
    <lineage>
        <taxon>Eukaryota</taxon>
        <taxon>Viridiplantae</taxon>
        <taxon>Streptophyta</taxon>
        <taxon>Embryophyta</taxon>
        <taxon>Tracheophyta</taxon>
        <taxon>Spermatophyta</taxon>
        <taxon>Magnoliopsida</taxon>
        <taxon>eudicotyledons</taxon>
        <taxon>Gunneridae</taxon>
        <taxon>Pentapetalae</taxon>
        <taxon>rosids</taxon>
        <taxon>malvids</taxon>
        <taxon>Malvales</taxon>
        <taxon>Malvaceae</taxon>
        <taxon>Malvoideae</taxon>
        <taxon>Hibiscus</taxon>
    </lineage>
</organism>